<dbReference type="EMBL" id="WTYX01000001">
    <property type="protein sequence ID" value="MXO90316.1"/>
    <property type="molecule type" value="Genomic_DNA"/>
</dbReference>
<dbReference type="InterPro" id="IPR000297">
    <property type="entry name" value="PPIase_PpiC"/>
</dbReference>
<evidence type="ECO:0000256" key="5">
    <source>
        <dbReference type="ARBA" id="ARBA00022692"/>
    </source>
</evidence>
<keyword evidence="3" id="KW-1003">Cell membrane</keyword>
<sequence>MIQFFRKFFQSKVGIAVTLAFLGLIAFAFASADVSSTGTFGGVSGGDRVAVVGDEKISTSDLSRAVNNAVDSMRQQNPTISMEAFLEQDGLEQVLDQVLERAAISGFADKYGLRAGTNLVNSEIISSPAFRGADGNFSEESYRQFLTLRRLNDTIVREDLRSGLLERQVIIPSGLGSVAPDKFASRYAALLKETRKGSISIVPSSAFAPSKDPSDAQLKAFYEESKGDYIRPERRTIRYITFGDNELGKLPAPTEQEIAANYEENREQFAASEERTITQMIVPTKQAADAVRNRVQGGATLEVAAREAGLTTAKLGPVSRSDYASQSSAAVAKAVFEANNKAIAVPARSGLGFHVVRIDAIDRQPGKNLDQARAEITAALREQKRRAALSDLAARIEEQVDDRVSLTDIAAELKVDIATTKPVTGAGTVYENPQEQVPQILAPALQSAFQMEESRPQLAEIVPGQTFLVYEASDITRSAAAPLAEIRTRVVDAWKLSEGSKGAKAAVDRIMKRIAEGVAVAGAVAAEKSQSRFPPVDEINLNREQLVALGGNVPAPLALLFSMAEGTTKKLEAPNNAGWFVVQLEDIEEGTISKEDELFTQTKQSLGPMLGSEYSEQLRSAVLTEIGTETNEAAIEAVRKQLAGEN</sequence>
<dbReference type="Gene3D" id="1.10.4030.10">
    <property type="entry name" value="Porin chaperone SurA, peptide-binding domain"/>
    <property type="match status" value="1"/>
</dbReference>
<evidence type="ECO:0000256" key="4">
    <source>
        <dbReference type="ARBA" id="ARBA00022519"/>
    </source>
</evidence>
<protein>
    <recommendedName>
        <fullName evidence="2">Parvulin-like PPIase</fullName>
    </recommendedName>
    <alternativeName>
        <fullName evidence="9">Peptidyl-prolyl cis-trans isomerase plp</fullName>
    </alternativeName>
    <alternativeName>
        <fullName evidence="12">Periplasmic chaperone PpiD</fullName>
    </alternativeName>
    <alternativeName>
        <fullName evidence="13">Periplasmic folding chaperone</fullName>
    </alternativeName>
    <alternativeName>
        <fullName evidence="10">Rotamase plp</fullName>
    </alternativeName>
</protein>
<comment type="subcellular location">
    <subcellularLocation>
        <location evidence="1">Cell inner membrane</location>
        <topology evidence="1">Single-pass type II membrane protein</topology>
        <orientation evidence="1">Periplasmic side</orientation>
    </subcellularLocation>
</comment>
<evidence type="ECO:0000256" key="11">
    <source>
        <dbReference type="ARBA" id="ARBA00038408"/>
    </source>
</evidence>
<keyword evidence="17" id="KW-1185">Reference proteome</keyword>
<accession>A0A844ZTI9</accession>
<evidence type="ECO:0000256" key="3">
    <source>
        <dbReference type="ARBA" id="ARBA00022475"/>
    </source>
</evidence>
<feature type="signal peptide" evidence="14">
    <location>
        <begin position="1"/>
        <end position="32"/>
    </location>
</feature>
<organism evidence="16 17">
    <name type="scientific">Pontixanthobacter aquaemixtae</name>
    <dbReference type="NCBI Taxonomy" id="1958940"/>
    <lineage>
        <taxon>Bacteria</taxon>
        <taxon>Pseudomonadati</taxon>
        <taxon>Pseudomonadota</taxon>
        <taxon>Alphaproteobacteria</taxon>
        <taxon>Sphingomonadales</taxon>
        <taxon>Erythrobacteraceae</taxon>
        <taxon>Pontixanthobacter</taxon>
    </lineage>
</organism>
<evidence type="ECO:0000256" key="6">
    <source>
        <dbReference type="ARBA" id="ARBA00022989"/>
    </source>
</evidence>
<dbReference type="GO" id="GO:0005886">
    <property type="term" value="C:plasma membrane"/>
    <property type="evidence" value="ECO:0007669"/>
    <property type="project" value="UniProtKB-SubCell"/>
</dbReference>
<keyword evidence="7" id="KW-0472">Membrane</keyword>
<evidence type="ECO:0000256" key="2">
    <source>
        <dbReference type="ARBA" id="ARBA00018370"/>
    </source>
</evidence>
<dbReference type="PANTHER" id="PTHR47529:SF1">
    <property type="entry name" value="PERIPLASMIC CHAPERONE PPID"/>
    <property type="match status" value="1"/>
</dbReference>
<evidence type="ECO:0000256" key="10">
    <source>
        <dbReference type="ARBA" id="ARBA00031484"/>
    </source>
</evidence>
<evidence type="ECO:0000256" key="14">
    <source>
        <dbReference type="SAM" id="SignalP"/>
    </source>
</evidence>
<evidence type="ECO:0000256" key="12">
    <source>
        <dbReference type="ARBA" id="ARBA00040743"/>
    </source>
</evidence>
<dbReference type="InterPro" id="IPR027304">
    <property type="entry name" value="Trigger_fact/SurA_dom_sf"/>
</dbReference>
<keyword evidence="5" id="KW-0812">Transmembrane</keyword>
<proteinExistence type="inferred from homology"/>
<dbReference type="RefSeq" id="WP_160603789.1">
    <property type="nucleotide sequence ID" value="NZ_WTYX01000001.1"/>
</dbReference>
<dbReference type="AlphaFoldDB" id="A0A844ZTI9"/>
<feature type="domain" description="PpiC" evidence="15">
    <location>
        <begin position="253"/>
        <end position="373"/>
    </location>
</feature>
<dbReference type="SUPFAM" id="SSF109998">
    <property type="entry name" value="Triger factor/SurA peptide-binding domain-like"/>
    <property type="match status" value="1"/>
</dbReference>
<evidence type="ECO:0000313" key="17">
    <source>
        <dbReference type="Proteomes" id="UP000442714"/>
    </source>
</evidence>
<comment type="similarity">
    <text evidence="11">Belongs to the PpiD chaperone family.</text>
</comment>
<evidence type="ECO:0000256" key="7">
    <source>
        <dbReference type="ARBA" id="ARBA00023136"/>
    </source>
</evidence>
<evidence type="ECO:0000259" key="15">
    <source>
        <dbReference type="Pfam" id="PF13145"/>
    </source>
</evidence>
<evidence type="ECO:0000313" key="16">
    <source>
        <dbReference type="EMBL" id="MXO90316.1"/>
    </source>
</evidence>
<reference evidence="16 17" key="1">
    <citation type="submission" date="2019-12" db="EMBL/GenBank/DDBJ databases">
        <title>Genomic-based taxomic classification of the family Erythrobacteraceae.</title>
        <authorList>
            <person name="Xu L."/>
        </authorList>
    </citation>
    <scope>NUCLEOTIDE SEQUENCE [LARGE SCALE GENOMIC DNA]</scope>
    <source>
        <strain evidence="16 17">KCTC 52763</strain>
    </source>
</reference>
<dbReference type="Proteomes" id="UP000442714">
    <property type="component" value="Unassembled WGS sequence"/>
</dbReference>
<keyword evidence="8" id="KW-0143">Chaperone</keyword>
<dbReference type="InterPro" id="IPR052029">
    <property type="entry name" value="PpiD_chaperone"/>
</dbReference>
<dbReference type="Pfam" id="PF13145">
    <property type="entry name" value="Rotamase_2"/>
    <property type="match status" value="1"/>
</dbReference>
<dbReference type="PANTHER" id="PTHR47529">
    <property type="entry name" value="PEPTIDYL-PROLYL CIS-TRANS ISOMERASE D"/>
    <property type="match status" value="1"/>
</dbReference>
<feature type="chain" id="PRO_5032553530" description="Parvulin-like PPIase" evidence="14">
    <location>
        <begin position="33"/>
        <end position="646"/>
    </location>
</feature>
<dbReference type="Pfam" id="PF13624">
    <property type="entry name" value="SurA_N_3"/>
    <property type="match status" value="1"/>
</dbReference>
<keyword evidence="6" id="KW-1133">Transmembrane helix</keyword>
<dbReference type="Gene3D" id="3.10.50.40">
    <property type="match status" value="1"/>
</dbReference>
<evidence type="ECO:0000256" key="1">
    <source>
        <dbReference type="ARBA" id="ARBA00004382"/>
    </source>
</evidence>
<dbReference type="GO" id="GO:0003755">
    <property type="term" value="F:peptidyl-prolyl cis-trans isomerase activity"/>
    <property type="evidence" value="ECO:0007669"/>
    <property type="project" value="InterPro"/>
</dbReference>
<comment type="caution">
    <text evidence="16">The sequence shown here is derived from an EMBL/GenBank/DDBJ whole genome shotgun (WGS) entry which is preliminary data.</text>
</comment>
<evidence type="ECO:0000256" key="9">
    <source>
        <dbReference type="ARBA" id="ARBA00030642"/>
    </source>
</evidence>
<keyword evidence="16" id="KW-0413">Isomerase</keyword>
<name>A0A844ZTI9_9SPHN</name>
<dbReference type="InterPro" id="IPR046357">
    <property type="entry name" value="PPIase_dom_sf"/>
</dbReference>
<dbReference type="OrthoDB" id="9768393at2"/>
<gene>
    <name evidence="16" type="ORF">GRI41_05755</name>
</gene>
<keyword evidence="4" id="KW-0997">Cell inner membrane</keyword>
<evidence type="ECO:0000256" key="13">
    <source>
        <dbReference type="ARBA" id="ARBA00042775"/>
    </source>
</evidence>
<keyword evidence="14" id="KW-0732">Signal</keyword>
<evidence type="ECO:0000256" key="8">
    <source>
        <dbReference type="ARBA" id="ARBA00023186"/>
    </source>
</evidence>
<dbReference type="SUPFAM" id="SSF54534">
    <property type="entry name" value="FKBP-like"/>
    <property type="match status" value="1"/>
</dbReference>